<feature type="domain" description="PD-(D/E)XK nuclease" evidence="1">
    <location>
        <begin position="87"/>
        <end position="116"/>
    </location>
</feature>
<protein>
    <recommendedName>
        <fullName evidence="1">PD-(D/E)XK nuclease domain-containing protein</fullName>
    </recommendedName>
</protein>
<evidence type="ECO:0000259" key="1">
    <source>
        <dbReference type="Pfam" id="PF20472"/>
    </source>
</evidence>
<dbReference type="AlphaFoldDB" id="A0A9D9N7P9"/>
<name>A0A9D9N7P9_9FIRM</name>
<reference evidence="2" key="2">
    <citation type="journal article" date="2021" name="PeerJ">
        <title>Extensive microbial diversity within the chicken gut microbiome revealed by metagenomics and culture.</title>
        <authorList>
            <person name="Gilroy R."/>
            <person name="Ravi A."/>
            <person name="Getino M."/>
            <person name="Pursley I."/>
            <person name="Horton D.L."/>
            <person name="Alikhan N.F."/>
            <person name="Baker D."/>
            <person name="Gharbi K."/>
            <person name="Hall N."/>
            <person name="Watson M."/>
            <person name="Adriaenssens E.M."/>
            <person name="Foster-Nyarko E."/>
            <person name="Jarju S."/>
            <person name="Secka A."/>
            <person name="Antonio M."/>
            <person name="Oren A."/>
            <person name="Chaudhuri R.R."/>
            <person name="La Ragione R."/>
            <person name="Hildebrand F."/>
            <person name="Pallen M.J."/>
        </authorList>
    </citation>
    <scope>NUCLEOTIDE SEQUENCE</scope>
    <source>
        <strain evidence="2">E3-2379</strain>
    </source>
</reference>
<dbReference type="Pfam" id="PF20472">
    <property type="entry name" value="PDDEXK_11"/>
    <property type="match status" value="1"/>
</dbReference>
<dbReference type="Proteomes" id="UP000823618">
    <property type="component" value="Unassembled WGS sequence"/>
</dbReference>
<accession>A0A9D9N7P9</accession>
<comment type="caution">
    <text evidence="2">The sequence shown here is derived from an EMBL/GenBank/DDBJ whole genome shotgun (WGS) entry which is preliminary data.</text>
</comment>
<dbReference type="EMBL" id="JADIML010000146">
    <property type="protein sequence ID" value="MBO8463322.1"/>
    <property type="molecule type" value="Genomic_DNA"/>
</dbReference>
<evidence type="ECO:0000313" key="2">
    <source>
        <dbReference type="EMBL" id="MBO8463322.1"/>
    </source>
</evidence>
<sequence length="176" mass="20522">MAIITNDHGGGNQTNINGFAFEQATSLDDAFLEHGYYLSNHEVFDHPLMLEPLGVSAPKHFLYSHFLIPNGIEYENFNSKKWLPDEAFVNYHTKTAYIIEKKFQSGRGSVDEKLPNCHFKKLEYEKLFHPIGYQVEFLYILSDWFKRPQYADTLAYIEMMGCYYYYNTLPLHAIGL</sequence>
<gene>
    <name evidence="2" type="ORF">IAC13_05255</name>
</gene>
<dbReference type="InterPro" id="IPR046821">
    <property type="entry name" value="PDDEXK_11"/>
</dbReference>
<proteinExistence type="predicted"/>
<evidence type="ECO:0000313" key="3">
    <source>
        <dbReference type="Proteomes" id="UP000823618"/>
    </source>
</evidence>
<organism evidence="2 3">
    <name type="scientific">Candidatus Scybalomonas excrementavium</name>
    <dbReference type="NCBI Taxonomy" id="2840943"/>
    <lineage>
        <taxon>Bacteria</taxon>
        <taxon>Bacillati</taxon>
        <taxon>Bacillota</taxon>
        <taxon>Clostridia</taxon>
        <taxon>Lachnospirales</taxon>
        <taxon>Lachnospiraceae</taxon>
        <taxon>Lachnospiraceae incertae sedis</taxon>
        <taxon>Candidatus Scybalomonas</taxon>
    </lineage>
</organism>
<reference evidence="2" key="1">
    <citation type="submission" date="2020-10" db="EMBL/GenBank/DDBJ databases">
        <authorList>
            <person name="Gilroy R."/>
        </authorList>
    </citation>
    <scope>NUCLEOTIDE SEQUENCE</scope>
    <source>
        <strain evidence="2">E3-2379</strain>
    </source>
</reference>